<dbReference type="GO" id="GO:0042597">
    <property type="term" value="C:periplasmic space"/>
    <property type="evidence" value="ECO:0007669"/>
    <property type="project" value="UniProtKB-SubCell"/>
</dbReference>
<dbReference type="GO" id="GO:0042918">
    <property type="term" value="P:alkanesulfonate transmembrane transport"/>
    <property type="evidence" value="ECO:0007669"/>
    <property type="project" value="TreeGrafter"/>
</dbReference>
<feature type="chain" id="PRO_5044540497" evidence="4">
    <location>
        <begin position="22"/>
        <end position="333"/>
    </location>
</feature>
<dbReference type="InterPro" id="IPR001638">
    <property type="entry name" value="Solute-binding_3/MltF_N"/>
</dbReference>
<dbReference type="Proteomes" id="UP000256794">
    <property type="component" value="Unassembled WGS sequence"/>
</dbReference>
<proteinExistence type="inferred from homology"/>
<dbReference type="Proteomes" id="UP000256941">
    <property type="component" value="Unassembled WGS sequence"/>
</dbReference>
<dbReference type="PANTHER" id="PTHR30024">
    <property type="entry name" value="ALIPHATIC SULFONATES-BINDING PROTEIN-RELATED"/>
    <property type="match status" value="1"/>
</dbReference>
<reference evidence="8 9" key="1">
    <citation type="submission" date="2018-08" db="EMBL/GenBank/DDBJ databases">
        <title>Genomic Encyclopedia of Archaeal and Bacterial Type Strains, Phase II (KMG-II): from individual species to whole genera.</title>
        <authorList>
            <person name="Goeker M."/>
        </authorList>
    </citation>
    <scope>NUCLEOTIDE SEQUENCE [LARGE SCALE GENOMIC DNA]</scope>
    <source>
        <strain evidence="6 9">DSM 17099</strain>
        <strain evidence="7 8">DSM 582</strain>
    </source>
</reference>
<dbReference type="SUPFAM" id="SSF53850">
    <property type="entry name" value="Periplasmic binding protein-like II"/>
    <property type="match status" value="1"/>
</dbReference>
<feature type="signal peptide" evidence="4">
    <location>
        <begin position="1"/>
        <end position="21"/>
    </location>
</feature>
<dbReference type="AlphaFoldDB" id="A0A099F9L6"/>
<comment type="similarity">
    <text evidence="2">Belongs to the bacterial solute-binding protein SsuA/TauA family.</text>
</comment>
<comment type="subcellular location">
    <subcellularLocation>
        <location evidence="1">Periplasm</location>
    </subcellularLocation>
</comment>
<evidence type="ECO:0000259" key="5">
    <source>
        <dbReference type="SMART" id="SM00062"/>
    </source>
</evidence>
<keyword evidence="8" id="KW-1185">Reference proteome</keyword>
<keyword evidence="3 4" id="KW-0732">Signal</keyword>
<dbReference type="SMART" id="SM00062">
    <property type="entry name" value="PBPb"/>
    <property type="match status" value="1"/>
</dbReference>
<organism evidence="6 9">
    <name type="scientific">Paracoccus versutus</name>
    <name type="common">Thiobacillus versutus</name>
    <dbReference type="NCBI Taxonomy" id="34007"/>
    <lineage>
        <taxon>Bacteria</taxon>
        <taxon>Pseudomonadati</taxon>
        <taxon>Pseudomonadota</taxon>
        <taxon>Alphaproteobacteria</taxon>
        <taxon>Rhodobacterales</taxon>
        <taxon>Paracoccaceae</taxon>
        <taxon>Paracoccus</taxon>
    </lineage>
</organism>
<dbReference type="EMBL" id="QTUJ01000003">
    <property type="protein sequence ID" value="REF68926.1"/>
    <property type="molecule type" value="Genomic_DNA"/>
</dbReference>
<accession>A0A099F9L6</accession>
<name>A0A099F9L6_PARVE</name>
<accession>A0A3D9XEI3</accession>
<dbReference type="RefSeq" id="WP_036759617.1">
    <property type="nucleotide sequence ID" value="NZ_CP035284.1"/>
</dbReference>
<evidence type="ECO:0000256" key="1">
    <source>
        <dbReference type="ARBA" id="ARBA00004418"/>
    </source>
</evidence>
<dbReference type="Pfam" id="PF13379">
    <property type="entry name" value="NMT1_2"/>
    <property type="match status" value="1"/>
</dbReference>
<comment type="caution">
    <text evidence="6">The sequence shown here is derived from an EMBL/GenBank/DDBJ whole genome shotgun (WGS) entry which is preliminary data.</text>
</comment>
<evidence type="ECO:0000313" key="8">
    <source>
        <dbReference type="Proteomes" id="UP000256794"/>
    </source>
</evidence>
<evidence type="ECO:0000313" key="9">
    <source>
        <dbReference type="Proteomes" id="UP000256941"/>
    </source>
</evidence>
<dbReference type="EMBL" id="QUMX01000048">
    <property type="protein sequence ID" value="REG31408.1"/>
    <property type="molecule type" value="Genomic_DNA"/>
</dbReference>
<evidence type="ECO:0000256" key="4">
    <source>
        <dbReference type="SAM" id="SignalP"/>
    </source>
</evidence>
<evidence type="ECO:0000256" key="2">
    <source>
        <dbReference type="ARBA" id="ARBA00010742"/>
    </source>
</evidence>
<feature type="domain" description="Solute-binding protein family 3/N-terminal" evidence="5">
    <location>
        <begin position="23"/>
        <end position="250"/>
    </location>
</feature>
<dbReference type="eggNOG" id="COG0715">
    <property type="taxonomic scope" value="Bacteria"/>
</dbReference>
<dbReference type="Gene3D" id="3.40.190.10">
    <property type="entry name" value="Periplasmic binding protein-like II"/>
    <property type="match status" value="2"/>
</dbReference>
<evidence type="ECO:0000313" key="6">
    <source>
        <dbReference type="EMBL" id="REF68926.1"/>
    </source>
</evidence>
<evidence type="ECO:0000313" key="7">
    <source>
        <dbReference type="EMBL" id="REG31408.1"/>
    </source>
</evidence>
<dbReference type="OrthoDB" id="9806288at2"/>
<protein>
    <submittedName>
        <fullName evidence="6">NitT/TauT family transport system substrate-binding protein</fullName>
    </submittedName>
</protein>
<sequence length="333" mass="34634">MTMLRTILAAALVAGATPAAAETVKIAIGGASCVCYMPVVLAEQLGLYEKHGVDVELVDFKGGSAALKAVVGGSADVVSGYYEHTITLAAKQQELSSFVLMGRLPGIAVAVAPGKAGEVKTIKDLAGKTVGISAPGSSTDFFLKYMLSQNGLEPNAASVVGVGVGATAVAALEQGRIDAVVTPDPAITQLQNRHPDLPVLVDTRKAADTHALFGADYPGAALYTRTEWLDQHPEQAQALAAAIVETLQYIHNTPAEEIAAKMPPNLVGADPQVYIESLNNSMEMLSETGLVDAKGAEAVQTMLSFNLPEVAGAKIDLSKTYTNAYVEKVSAQQ</sequence>
<evidence type="ECO:0000256" key="3">
    <source>
        <dbReference type="ARBA" id="ARBA00022729"/>
    </source>
</evidence>
<dbReference type="PANTHER" id="PTHR30024:SF47">
    <property type="entry name" value="TAURINE-BINDING PERIPLASMIC PROTEIN"/>
    <property type="match status" value="1"/>
</dbReference>
<gene>
    <name evidence="7" type="ORF">ATH84_104818</name>
    <name evidence="6" type="ORF">BDD41_4009</name>
</gene>